<dbReference type="STRING" id="158441.A0A226EPC3"/>
<organism evidence="8 9">
    <name type="scientific">Folsomia candida</name>
    <name type="common">Springtail</name>
    <dbReference type="NCBI Taxonomy" id="158441"/>
    <lineage>
        <taxon>Eukaryota</taxon>
        <taxon>Metazoa</taxon>
        <taxon>Ecdysozoa</taxon>
        <taxon>Arthropoda</taxon>
        <taxon>Hexapoda</taxon>
        <taxon>Collembola</taxon>
        <taxon>Entomobryomorpha</taxon>
        <taxon>Isotomoidea</taxon>
        <taxon>Isotomidae</taxon>
        <taxon>Proisotominae</taxon>
        <taxon>Folsomia</taxon>
    </lineage>
</organism>
<feature type="transmembrane region" description="Helical" evidence="6">
    <location>
        <begin position="1112"/>
        <end position="1131"/>
    </location>
</feature>
<evidence type="ECO:0000256" key="5">
    <source>
        <dbReference type="SAM" id="MobiDB-lite"/>
    </source>
</evidence>
<dbReference type="SUPFAM" id="SSF81324">
    <property type="entry name" value="Voltage-gated potassium channels"/>
    <property type="match status" value="1"/>
</dbReference>
<dbReference type="GO" id="GO:0001518">
    <property type="term" value="C:voltage-gated sodium channel complex"/>
    <property type="evidence" value="ECO:0007669"/>
    <property type="project" value="TreeGrafter"/>
</dbReference>
<feature type="transmembrane region" description="Helical" evidence="6">
    <location>
        <begin position="1323"/>
        <end position="1344"/>
    </location>
</feature>
<evidence type="ECO:0000259" key="7">
    <source>
        <dbReference type="Pfam" id="PF00520"/>
    </source>
</evidence>
<feature type="transmembrane region" description="Helical" evidence="6">
    <location>
        <begin position="851"/>
        <end position="870"/>
    </location>
</feature>
<reference evidence="8 9" key="1">
    <citation type="submission" date="2015-12" db="EMBL/GenBank/DDBJ databases">
        <title>The genome of Folsomia candida.</title>
        <authorList>
            <person name="Faddeeva A."/>
            <person name="Derks M.F."/>
            <person name="Anvar Y."/>
            <person name="Smit S."/>
            <person name="Van Straalen N."/>
            <person name="Roelofs D."/>
        </authorList>
    </citation>
    <scope>NUCLEOTIDE SEQUENCE [LARGE SCALE GENOMIC DNA]</scope>
    <source>
        <strain evidence="8 9">VU population</strain>
        <tissue evidence="8">Whole body</tissue>
    </source>
</reference>
<feature type="domain" description="Ion transport" evidence="7">
    <location>
        <begin position="139"/>
        <end position="350"/>
    </location>
</feature>
<feature type="transmembrane region" description="Helical" evidence="6">
    <location>
        <begin position="140"/>
        <end position="162"/>
    </location>
</feature>
<feature type="transmembrane region" description="Helical" evidence="6">
    <location>
        <begin position="208"/>
        <end position="225"/>
    </location>
</feature>
<dbReference type="InterPro" id="IPR027359">
    <property type="entry name" value="Volt_channel_dom_sf"/>
</dbReference>
<accession>A0A226EPC3</accession>
<keyword evidence="8" id="KW-0813">Transport</keyword>
<sequence>MSQETSVIFTPLRKPCNSGRNPDAENVPFTISSRQLNLDFDLPSSITSNGAKTWLDHGQKNQLNIKDGEYLPQNERDKFDYENLACKPLEEVNPEFLRDETFLVVGRDGKVHRLSAKKSAFIFNPFNRLRRIGILISWNWQLPVLTGIALGCLCLSFILPNYASNSIATLVWNFTRYVFGGLLFSEICANVLARGILVSKFSYLRSPWEWLDIAMFIIIFLNVYWRSLFLHSLSGVLLLKFIPIVPALRTGFHVLTTQILKNLVPALIYSLLTLWILSMVGLHIKSHQMQIQNSNAADNTSFNCAHPLTPDKVIARGGSDDNQYQNESSESTRNYELHLPNSKQTPFLPRQLTEWNTNSSSILNVSFNNNCFEDYRLIGSTSRIINIFFQTTGITTFQAFGVFPNQNAHEKFVVSHYSILTYAHSTEIFTCHSFLMQIDPLLNHFLYVTLTLVFGTFGVSVLAAASIGFGIFDFQPHHHHLHAHQTGPVGHKFPCLPRFQLPQCDHGAFNVFKKVLFHPFMELFMTTVICLDIVFLSLTVSHTLNEYGFVSWILKNGQEAFMLLYVVETLLKLFLTPSMTTWWTFLDFLVATIFVINKVYPLPILVHFRVVKIMSRWPTLQLIFYVFFKSLYSSLSFLAILLLGLFSVRYGVATYIDGSNVLNKRVLTWLDELFLFNNWTTVFENCKTGSGIITLCFATWLFEIICGVVFASVIFVTVIYYTCDLASRPMDCCFETENYKNLEKAISLLKSQLPKCFSSCIKSNERSNSCPSPPNPTATSPRVKVIPTDLPIPTSNGGPNNNAHHIMAHHVPKIIINDDVEELGPDDSRPQQNSQVSSMMQFVRQFQSTRFFSVGVILGASAASILKFDLLQRMSPYFNPRLYIDFLFVCYFLLILLWKLVKNNFKSLKSPPWLLDFLIVSASGFTLYTSILSKVSLQDIPAVKLITSLSYFRALMLVNRLEWLKMGLVGITSVVRALWRYLFGLSVLWICLIWLKNNYETTLSSSKWFTNDDISREMTNASLGTTVATISIKTGLLFVHILLYGVFVGVVIAELLNSELLASFMTPAQCAIYKDKKLSFHREKTYHIPAPKQAGLCSQVTHYVTLTHAFDITVMVTIICDCLVITFHHLATSKDWRIIWGHYPVFIILVYMCELSMKLFGWRKYYCKSAWNLLDSVIIAVGIIDILVFKIQLGFVTAETIRFFRILRIFQLQIFTNNAKLVYICYSSLLRVLPCVGNIVFLQGILLYTFAAIGLNSGINNSTISSSNNNNMSSLGDFQGATSALNNISVSLISLPFYGSINSFQIAQTHSCWSEFVGVALPVYVYSFIILSHVLIGSFFAIVLHEILKTLSISQSLYSKHEELPHHSDDVNENKYKHTNGGFLNCDYAKSPDEPDSVSTMLTPMSDDPLDDGDEDIKYPIRMSANGYILHVEAIVTTV</sequence>
<evidence type="ECO:0000256" key="4">
    <source>
        <dbReference type="ARBA" id="ARBA00023136"/>
    </source>
</evidence>
<evidence type="ECO:0000256" key="3">
    <source>
        <dbReference type="ARBA" id="ARBA00022989"/>
    </source>
</evidence>
<dbReference type="Pfam" id="PF00520">
    <property type="entry name" value="Ion_trans"/>
    <property type="match status" value="2"/>
</dbReference>
<evidence type="ECO:0000256" key="1">
    <source>
        <dbReference type="ARBA" id="ARBA00004141"/>
    </source>
</evidence>
<feature type="transmembrane region" description="Helical" evidence="6">
    <location>
        <begin position="266"/>
        <end position="284"/>
    </location>
</feature>
<dbReference type="PANTHER" id="PTHR10037">
    <property type="entry name" value="VOLTAGE-GATED CATION CHANNEL CALCIUM AND SODIUM"/>
    <property type="match status" value="1"/>
</dbReference>
<keyword evidence="9" id="KW-1185">Reference proteome</keyword>
<dbReference type="EMBL" id="LNIX01000002">
    <property type="protein sequence ID" value="OXA58884.1"/>
    <property type="molecule type" value="Genomic_DNA"/>
</dbReference>
<dbReference type="PANTHER" id="PTHR10037:SF62">
    <property type="entry name" value="SODIUM CHANNEL PROTEIN 60E"/>
    <property type="match status" value="1"/>
</dbReference>
<feature type="transmembrane region" description="Helical" evidence="6">
    <location>
        <begin position="588"/>
        <end position="610"/>
    </location>
</feature>
<keyword evidence="8" id="KW-0407">Ion channel</keyword>
<dbReference type="Proteomes" id="UP000198287">
    <property type="component" value="Unassembled WGS sequence"/>
</dbReference>
<feature type="transmembrane region" description="Helical" evidence="6">
    <location>
        <begin position="520"/>
        <end position="540"/>
    </location>
</feature>
<keyword evidence="4 6" id="KW-0472">Membrane</keyword>
<feature type="domain" description="Ion transport" evidence="7">
    <location>
        <begin position="1109"/>
        <end position="1341"/>
    </location>
</feature>
<evidence type="ECO:0000256" key="2">
    <source>
        <dbReference type="ARBA" id="ARBA00022692"/>
    </source>
</evidence>
<feature type="transmembrane region" description="Helical" evidence="6">
    <location>
        <begin position="1138"/>
        <end position="1157"/>
    </location>
</feature>
<feature type="transmembrane region" description="Helical" evidence="6">
    <location>
        <begin position="695"/>
        <end position="721"/>
    </location>
</feature>
<evidence type="ECO:0000313" key="9">
    <source>
        <dbReference type="Proteomes" id="UP000198287"/>
    </source>
</evidence>
<dbReference type="OrthoDB" id="2984333at2759"/>
<feature type="region of interest" description="Disordered" evidence="5">
    <location>
        <begin position="1"/>
        <end position="22"/>
    </location>
</feature>
<comment type="subcellular location">
    <subcellularLocation>
        <location evidence="1">Membrane</location>
        <topology evidence="1">Multi-pass membrane protein</topology>
    </subcellularLocation>
</comment>
<feature type="transmembrane region" description="Helical" evidence="6">
    <location>
        <begin position="622"/>
        <end position="646"/>
    </location>
</feature>
<keyword evidence="8" id="KW-0406">Ion transport</keyword>
<feature type="transmembrane region" description="Helical" evidence="6">
    <location>
        <begin position="978"/>
        <end position="995"/>
    </location>
</feature>
<feature type="transmembrane region" description="Helical" evidence="6">
    <location>
        <begin position="445"/>
        <end position="472"/>
    </location>
</feature>
<evidence type="ECO:0000256" key="6">
    <source>
        <dbReference type="SAM" id="Phobius"/>
    </source>
</evidence>
<feature type="transmembrane region" description="Helical" evidence="6">
    <location>
        <begin position="174"/>
        <end position="196"/>
    </location>
</feature>
<dbReference type="Gene3D" id="1.20.120.350">
    <property type="entry name" value="Voltage-gated potassium channels. Chain C"/>
    <property type="match status" value="3"/>
</dbReference>
<feature type="transmembrane region" description="Helical" evidence="6">
    <location>
        <begin position="1036"/>
        <end position="1056"/>
    </location>
</feature>
<evidence type="ECO:0000313" key="8">
    <source>
        <dbReference type="EMBL" id="OXA58884.1"/>
    </source>
</evidence>
<name>A0A226EPC3_FOLCA</name>
<keyword evidence="3 6" id="KW-1133">Transmembrane helix</keyword>
<feature type="transmembrane region" description="Helical" evidence="6">
    <location>
        <begin position="882"/>
        <end position="901"/>
    </location>
</feature>
<proteinExistence type="predicted"/>
<protein>
    <submittedName>
        <fullName evidence="8">Sodium channel protein type 10 subunit alpha</fullName>
    </submittedName>
</protein>
<feature type="region of interest" description="Disordered" evidence="5">
    <location>
        <begin position="764"/>
        <end position="784"/>
    </location>
</feature>
<feature type="transmembrane region" description="Helical" evidence="6">
    <location>
        <begin position="1229"/>
        <end position="1253"/>
    </location>
</feature>
<dbReference type="GO" id="GO:0005248">
    <property type="term" value="F:voltage-gated sodium channel activity"/>
    <property type="evidence" value="ECO:0007669"/>
    <property type="project" value="TreeGrafter"/>
</dbReference>
<gene>
    <name evidence="8" type="ORF">Fcan01_05654</name>
</gene>
<feature type="transmembrane region" description="Helical" evidence="6">
    <location>
        <begin position="561"/>
        <end position="582"/>
    </location>
</feature>
<comment type="caution">
    <text evidence="8">The sequence shown here is derived from an EMBL/GenBank/DDBJ whole genome shotgun (WGS) entry which is preliminary data.</text>
</comment>
<dbReference type="InterPro" id="IPR005821">
    <property type="entry name" value="Ion_trans_dom"/>
</dbReference>
<feature type="transmembrane region" description="Helical" evidence="6">
    <location>
        <begin position="1177"/>
        <end position="1198"/>
    </location>
</feature>
<feature type="transmembrane region" description="Helical" evidence="6">
    <location>
        <begin position="913"/>
        <end position="933"/>
    </location>
</feature>
<keyword evidence="2 6" id="KW-0812">Transmembrane</keyword>
<dbReference type="InterPro" id="IPR043203">
    <property type="entry name" value="VGCC_Ca_Na"/>
</dbReference>
<feature type="transmembrane region" description="Helical" evidence="6">
    <location>
        <begin position="237"/>
        <end position="260"/>
    </location>
</feature>